<evidence type="ECO:0000313" key="3">
    <source>
        <dbReference type="Proteomes" id="UP000509771"/>
    </source>
</evidence>
<dbReference type="Pfam" id="PF08349">
    <property type="entry name" value="DUF1722"/>
    <property type="match status" value="1"/>
</dbReference>
<dbReference type="AlphaFoldDB" id="A0A7D5LZ13"/>
<dbReference type="KEGG" id="ncl:C5F47_03645"/>
<dbReference type="PANTHER" id="PTHR30087">
    <property type="entry name" value="INNER MEMBRANE PROTEIN"/>
    <property type="match status" value="1"/>
</dbReference>
<proteinExistence type="predicted"/>
<protein>
    <submittedName>
        <fullName evidence="2">DUF1722 domain-containing protein</fullName>
    </submittedName>
</protein>
<dbReference type="EMBL" id="CP026993">
    <property type="protein sequence ID" value="QLH02713.1"/>
    <property type="molecule type" value="Genomic_DNA"/>
</dbReference>
<feature type="domain" description="DUF1722" evidence="1">
    <location>
        <begin position="48"/>
        <end position="163"/>
    </location>
</feature>
<organism evidence="2 3">
    <name type="scientific">Nitrosopumilus cobalaminigenes</name>
    <dbReference type="NCBI Taxonomy" id="1470066"/>
    <lineage>
        <taxon>Archaea</taxon>
        <taxon>Nitrososphaerota</taxon>
        <taxon>Nitrososphaeria</taxon>
        <taxon>Nitrosopumilales</taxon>
        <taxon>Nitrosopumilaceae</taxon>
        <taxon>Nitrosopumilus</taxon>
    </lineage>
</organism>
<accession>A0A7D5LZ13</accession>
<dbReference type="RefSeq" id="WP_179361552.1">
    <property type="nucleotide sequence ID" value="NZ_CP026993.1"/>
</dbReference>
<gene>
    <name evidence="2" type="ORF">C5F47_03645</name>
</gene>
<name>A0A7D5LZ13_9ARCH</name>
<sequence>MSEKQDIFSIETQTITEKDVIDYVIERFEDVKKNKKINNLVSFQAINKYMIMAHNQEELKILGNLVASNKKVDFNKILTEYEMHLKKSLESEPTIKKHSNVILHIFGHFSNNFNQQEKEKFFDLLDKFKNKRISVGEILAEIEPIIYRFNDTYLASQTYFLLYSNPHPGNLFKLLSKKLY</sequence>
<dbReference type="GeneID" id="56059085"/>
<evidence type="ECO:0000313" key="2">
    <source>
        <dbReference type="EMBL" id="QLH02713.1"/>
    </source>
</evidence>
<dbReference type="InterPro" id="IPR013560">
    <property type="entry name" value="DUF1722"/>
</dbReference>
<evidence type="ECO:0000259" key="1">
    <source>
        <dbReference type="Pfam" id="PF08349"/>
    </source>
</evidence>
<keyword evidence="3" id="KW-1185">Reference proteome</keyword>
<dbReference type="Proteomes" id="UP000509771">
    <property type="component" value="Chromosome"/>
</dbReference>
<dbReference type="PANTHER" id="PTHR30087:SF1">
    <property type="entry name" value="HYPOTHETICAL CYTOSOLIC PROTEIN"/>
    <property type="match status" value="1"/>
</dbReference>
<dbReference type="OrthoDB" id="2675at2157"/>
<reference evidence="2 3" key="1">
    <citation type="submission" date="2018-02" db="EMBL/GenBank/DDBJ databases">
        <title>Complete genome of Nitrosopumilus cobalaminigenes HCA1.</title>
        <authorList>
            <person name="Qin W."/>
            <person name="Zheng Y."/>
            <person name="Stahl D.A."/>
        </authorList>
    </citation>
    <scope>NUCLEOTIDE SEQUENCE [LARGE SCALE GENOMIC DNA]</scope>
    <source>
        <strain evidence="2 3">HCA1</strain>
    </source>
</reference>